<proteinExistence type="predicted"/>
<keyword evidence="1" id="KW-0812">Transmembrane</keyword>
<dbReference type="Proteomes" id="UP001151760">
    <property type="component" value="Unassembled WGS sequence"/>
</dbReference>
<evidence type="ECO:0000313" key="2">
    <source>
        <dbReference type="EMBL" id="GJT01065.1"/>
    </source>
</evidence>
<name>A0ABQ5G4S0_9ASTR</name>
<accession>A0ABQ5G4S0</accession>
<reference evidence="3" key="2">
    <citation type="submission" date="2022-01" db="EMBL/GenBank/DDBJ databases">
        <authorList>
            <person name="Yamashiro T."/>
            <person name="Shiraishi A."/>
            <person name="Satake H."/>
            <person name="Nakayama K."/>
        </authorList>
    </citation>
    <scope>NUCLEOTIDE SEQUENCE</scope>
</reference>
<evidence type="ECO:0000313" key="3">
    <source>
        <dbReference type="EMBL" id="GJT70536.1"/>
    </source>
</evidence>
<gene>
    <name evidence="2" type="ORF">Tco_0822234</name>
    <name evidence="3" type="ORF">Tco_1029822</name>
</gene>
<keyword evidence="1" id="KW-1133">Transmembrane helix</keyword>
<keyword evidence="4" id="KW-1185">Reference proteome</keyword>
<organism evidence="3 4">
    <name type="scientific">Tanacetum coccineum</name>
    <dbReference type="NCBI Taxonomy" id="301880"/>
    <lineage>
        <taxon>Eukaryota</taxon>
        <taxon>Viridiplantae</taxon>
        <taxon>Streptophyta</taxon>
        <taxon>Embryophyta</taxon>
        <taxon>Tracheophyta</taxon>
        <taxon>Spermatophyta</taxon>
        <taxon>Magnoliopsida</taxon>
        <taxon>eudicotyledons</taxon>
        <taxon>Gunneridae</taxon>
        <taxon>Pentapetalae</taxon>
        <taxon>asterids</taxon>
        <taxon>campanulids</taxon>
        <taxon>Asterales</taxon>
        <taxon>Asteraceae</taxon>
        <taxon>Asteroideae</taxon>
        <taxon>Anthemideae</taxon>
        <taxon>Anthemidinae</taxon>
        <taxon>Tanacetum</taxon>
    </lineage>
</organism>
<evidence type="ECO:0000256" key="1">
    <source>
        <dbReference type="SAM" id="Phobius"/>
    </source>
</evidence>
<dbReference type="EMBL" id="BQNB010018086">
    <property type="protein sequence ID" value="GJT70536.1"/>
    <property type="molecule type" value="Genomic_DNA"/>
</dbReference>
<dbReference type="EMBL" id="BQNB010012243">
    <property type="protein sequence ID" value="GJT01065.1"/>
    <property type="molecule type" value="Genomic_DNA"/>
</dbReference>
<keyword evidence="1" id="KW-0472">Membrane</keyword>
<protein>
    <submittedName>
        <fullName evidence="3">Uncharacterized protein</fullName>
    </submittedName>
</protein>
<reference evidence="3" key="1">
    <citation type="journal article" date="2022" name="Int. J. Mol. Sci.">
        <title>Draft Genome of Tanacetum Coccineum: Genomic Comparison of Closely Related Tanacetum-Family Plants.</title>
        <authorList>
            <person name="Yamashiro T."/>
            <person name="Shiraishi A."/>
            <person name="Nakayama K."/>
            <person name="Satake H."/>
        </authorList>
    </citation>
    <scope>NUCLEOTIDE SEQUENCE</scope>
</reference>
<evidence type="ECO:0000313" key="4">
    <source>
        <dbReference type="Proteomes" id="UP001151760"/>
    </source>
</evidence>
<feature type="transmembrane region" description="Helical" evidence="1">
    <location>
        <begin position="28"/>
        <end position="49"/>
    </location>
</feature>
<sequence>MGECGSPALDLYLSDGARELKKDKLFRFWTLFSASVSLGAGGVGIRMGWGGGWGLGSGVGGGDGGEGDGV</sequence>
<comment type="caution">
    <text evidence="3">The sequence shown here is derived from an EMBL/GenBank/DDBJ whole genome shotgun (WGS) entry which is preliminary data.</text>
</comment>